<dbReference type="PROSITE" id="PS51819">
    <property type="entry name" value="VOC"/>
    <property type="match status" value="1"/>
</dbReference>
<dbReference type="Pfam" id="PF00903">
    <property type="entry name" value="Glyoxalase"/>
    <property type="match status" value="1"/>
</dbReference>
<evidence type="ECO:0000313" key="3">
    <source>
        <dbReference type="Proteomes" id="UP000027980"/>
    </source>
</evidence>
<dbReference type="PANTHER" id="PTHR36437:SF2">
    <property type="entry name" value="GLYOXALASE_BLEOMYCIN RESISTANCE PROTEIN_DIOXYGENASE"/>
    <property type="match status" value="1"/>
</dbReference>
<evidence type="ECO:0000259" key="1">
    <source>
        <dbReference type="PROSITE" id="PS51819"/>
    </source>
</evidence>
<dbReference type="InterPro" id="IPR037523">
    <property type="entry name" value="VOC_core"/>
</dbReference>
<feature type="domain" description="VOC" evidence="1">
    <location>
        <begin position="4"/>
        <end position="125"/>
    </location>
</feature>
<dbReference type="Gene3D" id="3.10.180.10">
    <property type="entry name" value="2,3-Dihydroxybiphenyl 1,2-Dioxygenase, domain 1"/>
    <property type="match status" value="1"/>
</dbReference>
<dbReference type="HOGENOM" id="CLU_046006_10_2_9"/>
<dbReference type="PANTHER" id="PTHR36437">
    <property type="entry name" value="GLYOXALASE/BLEOMYCIN RESISTANCE PROTEIN/DIOXYGENASE"/>
    <property type="match status" value="1"/>
</dbReference>
<dbReference type="EMBL" id="CP008876">
    <property type="protein sequence ID" value="AIF66100.1"/>
    <property type="molecule type" value="Genomic_DNA"/>
</dbReference>
<dbReference type="AlphaFoldDB" id="A0A075LHH6"/>
<protein>
    <submittedName>
        <fullName evidence="2">Glyoxalase</fullName>
    </submittedName>
</protein>
<reference evidence="2 3" key="1">
    <citation type="submission" date="2014-07" db="EMBL/GenBank/DDBJ databases">
        <title>Complete genome sequence of a moderately halophilic bacterium Terribacillus aidingensis MP602, isolated from Cryptomeria fortunei in Tianmu mountain in China.</title>
        <authorList>
            <person name="Wang Y."/>
            <person name="Lu P."/>
            <person name="Zhang L."/>
        </authorList>
    </citation>
    <scope>NUCLEOTIDE SEQUENCE [LARGE SCALE GENOMIC DNA]</scope>
    <source>
        <strain evidence="2 3">MP602</strain>
    </source>
</reference>
<dbReference type="RefSeq" id="WP_038559432.1">
    <property type="nucleotide sequence ID" value="NZ_CP008876.1"/>
</dbReference>
<organism evidence="2 3">
    <name type="scientific">Terribacillus saccharophilus</name>
    <dbReference type="NCBI Taxonomy" id="361277"/>
    <lineage>
        <taxon>Bacteria</taxon>
        <taxon>Bacillati</taxon>
        <taxon>Bacillota</taxon>
        <taxon>Bacilli</taxon>
        <taxon>Bacillales</taxon>
        <taxon>Bacillaceae</taxon>
        <taxon>Terribacillus</taxon>
    </lineage>
</organism>
<proteinExistence type="predicted"/>
<dbReference type="OrthoDB" id="9803079at2"/>
<dbReference type="CDD" id="cd07263">
    <property type="entry name" value="VOC_like"/>
    <property type="match status" value="1"/>
</dbReference>
<name>A0A075LHH6_9BACI</name>
<dbReference type="Proteomes" id="UP000027980">
    <property type="component" value="Chromosome"/>
</dbReference>
<evidence type="ECO:0000313" key="2">
    <source>
        <dbReference type="EMBL" id="AIF66100.1"/>
    </source>
</evidence>
<dbReference type="GeneID" id="34221569"/>
<dbReference type="InterPro" id="IPR004360">
    <property type="entry name" value="Glyas_Fos-R_dOase_dom"/>
</dbReference>
<dbReference type="KEGG" id="tap:GZ22_05270"/>
<sequence length="131" mass="14757">MINSVGQIMLYVNDQDQAVHFWTEKLGFQVLSQEDDGQGMRWIEIAPSNGAETSIILHNKAFISKMEPELNLATPSLMFFTGNLDKLHNVLLTDHLTVGEIVTMPSGRVFNFADYEGNYFAVMEKKIDSIS</sequence>
<dbReference type="InterPro" id="IPR029068">
    <property type="entry name" value="Glyas_Bleomycin-R_OHBP_Dase"/>
</dbReference>
<accession>A0A075LHH6</accession>
<dbReference type="SUPFAM" id="SSF54593">
    <property type="entry name" value="Glyoxalase/Bleomycin resistance protein/Dihydroxybiphenyl dioxygenase"/>
    <property type="match status" value="1"/>
</dbReference>
<gene>
    <name evidence="2" type="ORF">GZ22_05270</name>
</gene>